<feature type="region of interest" description="Disordered" evidence="1">
    <location>
        <begin position="1"/>
        <end position="23"/>
    </location>
</feature>
<evidence type="ECO:0000256" key="1">
    <source>
        <dbReference type="SAM" id="MobiDB-lite"/>
    </source>
</evidence>
<dbReference type="Gramene" id="Kaladp0033s0057.1.v1.1">
    <property type="protein sequence ID" value="Kaladp0033s0057.1.v1.1"/>
    <property type="gene ID" value="Kaladp0033s0057.v1.1"/>
</dbReference>
<accession>A0A7N0TDM6</accession>
<dbReference type="PANTHER" id="PTHR37241">
    <property type="entry name" value="NEUROFILAMENT HEAVY PROTEIN"/>
    <property type="match status" value="1"/>
</dbReference>
<evidence type="ECO:0000313" key="3">
    <source>
        <dbReference type="Proteomes" id="UP000594263"/>
    </source>
</evidence>
<dbReference type="AlphaFoldDB" id="A0A7N0TDM6"/>
<dbReference type="EnsemblPlants" id="Kaladp0033s0057.1.v1.1">
    <property type="protein sequence ID" value="Kaladp0033s0057.1.v1.1"/>
    <property type="gene ID" value="Kaladp0033s0057.v1.1"/>
</dbReference>
<evidence type="ECO:0000313" key="2">
    <source>
        <dbReference type="EnsemblPlants" id="Kaladp0033s0057.1.v1.1"/>
    </source>
</evidence>
<organism evidence="2 3">
    <name type="scientific">Kalanchoe fedtschenkoi</name>
    <name type="common">Lavender scallops</name>
    <name type="synonym">South American air plant</name>
    <dbReference type="NCBI Taxonomy" id="63787"/>
    <lineage>
        <taxon>Eukaryota</taxon>
        <taxon>Viridiplantae</taxon>
        <taxon>Streptophyta</taxon>
        <taxon>Embryophyta</taxon>
        <taxon>Tracheophyta</taxon>
        <taxon>Spermatophyta</taxon>
        <taxon>Magnoliopsida</taxon>
        <taxon>eudicotyledons</taxon>
        <taxon>Gunneridae</taxon>
        <taxon>Pentapetalae</taxon>
        <taxon>Saxifragales</taxon>
        <taxon>Crassulaceae</taxon>
        <taxon>Kalanchoe</taxon>
    </lineage>
</organism>
<dbReference type="Proteomes" id="UP000594263">
    <property type="component" value="Unplaced"/>
</dbReference>
<dbReference type="PANTHER" id="PTHR37241:SF1">
    <property type="entry name" value="NEUROFILAMENT HEAVY PROTEIN"/>
    <property type="match status" value="1"/>
</dbReference>
<sequence>MPLQTWNDFKKKRKRHRRKNNVKQKNTAEHHCCLTSETLIPSLSIFTALHKVGCFLMEGLALSPETYGQCDSSTDKFYEQIEAPKFVDLTVKDPVRVDDRYWFCSRVGTTDVFFEVSGIRQFRAFANFKI</sequence>
<name>A0A7N0TDM6_KALFE</name>
<proteinExistence type="predicted"/>
<keyword evidence="3" id="KW-1185">Reference proteome</keyword>
<protein>
    <submittedName>
        <fullName evidence="2">Uncharacterized protein</fullName>
    </submittedName>
</protein>
<feature type="compositionally biased region" description="Basic residues" evidence="1">
    <location>
        <begin position="10"/>
        <end position="22"/>
    </location>
</feature>
<reference evidence="2" key="1">
    <citation type="submission" date="2021-01" db="UniProtKB">
        <authorList>
            <consortium name="EnsemblPlants"/>
        </authorList>
    </citation>
    <scope>IDENTIFICATION</scope>
</reference>